<evidence type="ECO:0000313" key="3">
    <source>
        <dbReference type="EMBL" id="RKN24745.1"/>
    </source>
</evidence>
<dbReference type="EMBL" id="RBDY01000005">
    <property type="protein sequence ID" value="RKN24745.1"/>
    <property type="molecule type" value="Genomic_DNA"/>
</dbReference>
<proteinExistence type="predicted"/>
<evidence type="ECO:0000256" key="1">
    <source>
        <dbReference type="SAM" id="Phobius"/>
    </source>
</evidence>
<evidence type="ECO:0000313" key="5">
    <source>
        <dbReference type="Proteomes" id="UP000275024"/>
    </source>
</evidence>
<dbReference type="RefSeq" id="WP_120696509.1">
    <property type="nucleotide sequence ID" value="NZ_RBDX01000005.1"/>
</dbReference>
<dbReference type="EMBL" id="RBDX01000005">
    <property type="protein sequence ID" value="RKN10486.1"/>
    <property type="molecule type" value="Genomic_DNA"/>
</dbReference>
<feature type="transmembrane region" description="Helical" evidence="1">
    <location>
        <begin position="33"/>
        <end position="61"/>
    </location>
</feature>
<evidence type="ECO:0000313" key="4">
    <source>
        <dbReference type="Proteomes" id="UP000268652"/>
    </source>
</evidence>
<keyword evidence="4" id="KW-1185">Reference proteome</keyword>
<dbReference type="OrthoDB" id="4322330at2"/>
<keyword evidence="1" id="KW-1133">Transmembrane helix</keyword>
<keyword evidence="1" id="KW-0472">Membrane</keyword>
<name>A0A3A9WRS9_9ACTN</name>
<dbReference type="Proteomes" id="UP000268652">
    <property type="component" value="Unassembled WGS sequence"/>
</dbReference>
<reference evidence="4 5" key="1">
    <citation type="submission" date="2018-09" db="EMBL/GenBank/DDBJ databases">
        <title>Streptomyces sp. nov. DS1-2, an endophytic actinomycete isolated from roots of Dendrobium scabrilingue.</title>
        <authorList>
            <person name="Kuncharoen N."/>
            <person name="Kudo T."/>
            <person name="Ohkuma M."/>
            <person name="Yuki M."/>
            <person name="Tanasupawat S."/>
        </authorList>
    </citation>
    <scope>NUCLEOTIDE SEQUENCE [LARGE SCALE GENOMIC DNA]</scope>
    <source>
        <strain evidence="2 5">AZ1-7</strain>
        <strain evidence="3 4">DS1-2</strain>
    </source>
</reference>
<dbReference type="Proteomes" id="UP000275024">
    <property type="component" value="Unassembled WGS sequence"/>
</dbReference>
<dbReference type="PANTHER" id="PTHR42305:SF1">
    <property type="entry name" value="MEMBRANE PROTEIN RV1733C-RELATED"/>
    <property type="match status" value="1"/>
</dbReference>
<comment type="caution">
    <text evidence="2">The sequence shown here is derived from an EMBL/GenBank/DDBJ whole genome shotgun (WGS) entry which is preliminary data.</text>
</comment>
<dbReference type="PANTHER" id="PTHR42305">
    <property type="entry name" value="MEMBRANE PROTEIN RV1733C-RELATED"/>
    <property type="match status" value="1"/>
</dbReference>
<feature type="transmembrane region" description="Helical" evidence="1">
    <location>
        <begin position="155"/>
        <end position="176"/>
    </location>
</feature>
<accession>A0A3A9WRS9</accession>
<organism evidence="2 5">
    <name type="scientific">Streptomyces radicis</name>
    <dbReference type="NCBI Taxonomy" id="1750517"/>
    <lineage>
        <taxon>Bacteria</taxon>
        <taxon>Bacillati</taxon>
        <taxon>Actinomycetota</taxon>
        <taxon>Actinomycetes</taxon>
        <taxon>Kitasatosporales</taxon>
        <taxon>Streptomycetaceae</taxon>
        <taxon>Streptomyces</taxon>
    </lineage>
</organism>
<evidence type="ECO:0000313" key="2">
    <source>
        <dbReference type="EMBL" id="RKN10486.1"/>
    </source>
</evidence>
<keyword evidence="1" id="KW-0812">Transmembrane</keyword>
<sequence>MSDPIPRAAPPPPVRTDPWWRWRRNPLRRRGDVLQAWLGVLFAVAVGTATPLAGLAAGAAAHDILTTRAEREADAGRHATAELLEDVPEPGAFEAGTTTYPAEVRYAVGEGTARTGTAEVAPGLTAGDRVTVWTGRDGAIAEPPMDPEEIRYRSIGWGALAGSVVLVAGKVVHAVVVRAIERRRIAAWDEAWRRTATRWTLPS</sequence>
<protein>
    <submittedName>
        <fullName evidence="2">Uncharacterized protein</fullName>
    </submittedName>
</protein>
<dbReference type="AlphaFoldDB" id="A0A3A9WRS9"/>
<dbReference type="InterPro" id="IPR039708">
    <property type="entry name" value="MT1774/Rv1733c-like"/>
</dbReference>
<gene>
    <name evidence="3" type="ORF">D7318_09795</name>
    <name evidence="2" type="ORF">D7319_08620</name>
</gene>